<keyword evidence="2" id="KW-1185">Reference proteome</keyword>
<evidence type="ECO:0000313" key="1">
    <source>
        <dbReference type="EMBL" id="KAG8496749.1"/>
    </source>
</evidence>
<protein>
    <submittedName>
        <fullName evidence="1">Uncharacterized protein</fullName>
    </submittedName>
</protein>
<name>A0A8J6D5R6_9ROSI</name>
<dbReference type="OrthoDB" id="10292037at2759"/>
<comment type="caution">
    <text evidence="1">The sequence shown here is derived from an EMBL/GenBank/DDBJ whole genome shotgun (WGS) entry which is preliminary data.</text>
</comment>
<proteinExistence type="predicted"/>
<evidence type="ECO:0000313" key="2">
    <source>
        <dbReference type="Proteomes" id="UP000701853"/>
    </source>
</evidence>
<accession>A0A8J6D5R6</accession>
<gene>
    <name evidence="1" type="ORF">CXB51_007778</name>
</gene>
<dbReference type="EMBL" id="JAHUZN010000004">
    <property type="protein sequence ID" value="KAG8496749.1"/>
    <property type="molecule type" value="Genomic_DNA"/>
</dbReference>
<organism evidence="1 2">
    <name type="scientific">Gossypium anomalum</name>
    <dbReference type="NCBI Taxonomy" id="47600"/>
    <lineage>
        <taxon>Eukaryota</taxon>
        <taxon>Viridiplantae</taxon>
        <taxon>Streptophyta</taxon>
        <taxon>Embryophyta</taxon>
        <taxon>Tracheophyta</taxon>
        <taxon>Spermatophyta</taxon>
        <taxon>Magnoliopsida</taxon>
        <taxon>eudicotyledons</taxon>
        <taxon>Gunneridae</taxon>
        <taxon>Pentapetalae</taxon>
        <taxon>rosids</taxon>
        <taxon>malvids</taxon>
        <taxon>Malvales</taxon>
        <taxon>Malvaceae</taxon>
        <taxon>Malvoideae</taxon>
        <taxon>Gossypium</taxon>
    </lineage>
</organism>
<reference evidence="1 2" key="1">
    <citation type="journal article" date="2021" name="bioRxiv">
        <title>The Gossypium anomalum genome as a resource for cotton improvement and evolutionary analysis of hybrid incompatibility.</title>
        <authorList>
            <person name="Grover C.E."/>
            <person name="Yuan D."/>
            <person name="Arick M.A."/>
            <person name="Miller E.R."/>
            <person name="Hu G."/>
            <person name="Peterson D.G."/>
            <person name="Wendel J.F."/>
            <person name="Udall J.A."/>
        </authorList>
    </citation>
    <scope>NUCLEOTIDE SEQUENCE [LARGE SCALE GENOMIC DNA]</scope>
    <source>
        <strain evidence="1">JFW-Udall</strain>
        <tissue evidence="1">Leaf</tissue>
    </source>
</reference>
<sequence length="127" mass="14766">MLLSSKEWLITCHRTLSYLYSDNKVIDRSHYSFPKAKMVVSLYPACSQTNLFKGRREKVYHEGEEPVNLTKDDCLESKQEIKLGETSCELQASHPWLPNKILIFMEDLSSISLVPCIPYIYTQMHVH</sequence>
<dbReference type="AlphaFoldDB" id="A0A8J6D5R6"/>
<dbReference type="Proteomes" id="UP000701853">
    <property type="component" value="Chromosome 4"/>
</dbReference>